<dbReference type="EMBL" id="BAAARE010000005">
    <property type="protein sequence ID" value="GAA2477235.1"/>
    <property type="molecule type" value="Genomic_DNA"/>
</dbReference>
<protein>
    <submittedName>
        <fullName evidence="2">Uncharacterized protein</fullName>
    </submittedName>
</protein>
<feature type="transmembrane region" description="Helical" evidence="1">
    <location>
        <begin position="79"/>
        <end position="101"/>
    </location>
</feature>
<organism evidence="2 3">
    <name type="scientific">Terrabacter carboxydivorans</name>
    <dbReference type="NCBI Taxonomy" id="619730"/>
    <lineage>
        <taxon>Bacteria</taxon>
        <taxon>Bacillati</taxon>
        <taxon>Actinomycetota</taxon>
        <taxon>Actinomycetes</taxon>
        <taxon>Micrococcales</taxon>
        <taxon>Intrasporangiaceae</taxon>
        <taxon>Terrabacter</taxon>
    </lineage>
</organism>
<proteinExistence type="predicted"/>
<keyword evidence="3" id="KW-1185">Reference proteome</keyword>
<reference evidence="2 3" key="1">
    <citation type="journal article" date="2019" name="Int. J. Syst. Evol. Microbiol.">
        <title>The Global Catalogue of Microorganisms (GCM) 10K type strain sequencing project: providing services to taxonomists for standard genome sequencing and annotation.</title>
        <authorList>
            <consortium name="The Broad Institute Genomics Platform"/>
            <consortium name="The Broad Institute Genome Sequencing Center for Infectious Disease"/>
            <person name="Wu L."/>
            <person name="Ma J."/>
        </authorList>
    </citation>
    <scope>NUCLEOTIDE SEQUENCE [LARGE SCALE GENOMIC DNA]</scope>
    <source>
        <strain evidence="2 3">JCM 16259</strain>
    </source>
</reference>
<dbReference type="RefSeq" id="WP_344254034.1">
    <property type="nucleotide sequence ID" value="NZ_BAAARE010000005.1"/>
</dbReference>
<evidence type="ECO:0000256" key="1">
    <source>
        <dbReference type="SAM" id="Phobius"/>
    </source>
</evidence>
<sequence length="176" mass="17456">MTALVLTALAALALVDGACSGFRSALGRTGLVDHAALDRRATLLGVRTVLLCLPACSVFAVDVVGAGTPVETYAVAGEVMLIVLVPYAVVVLLALGAYAVLGWRQKYVAMALVLGPFTLVRPLVAVGAAVAGAYAAPSSAVVATIALATVAVLLVEPVAGRGWAGGAGRVTAGAGF</sequence>
<gene>
    <name evidence="2" type="ORF">GCM10009858_13310</name>
</gene>
<accession>A0ABN3L7A7</accession>
<evidence type="ECO:0000313" key="2">
    <source>
        <dbReference type="EMBL" id="GAA2477235.1"/>
    </source>
</evidence>
<feature type="transmembrane region" description="Helical" evidence="1">
    <location>
        <begin position="108"/>
        <end position="134"/>
    </location>
</feature>
<name>A0ABN3L7A7_9MICO</name>
<keyword evidence="1" id="KW-0812">Transmembrane</keyword>
<comment type="caution">
    <text evidence="2">The sequence shown here is derived from an EMBL/GenBank/DDBJ whole genome shotgun (WGS) entry which is preliminary data.</text>
</comment>
<evidence type="ECO:0000313" key="3">
    <source>
        <dbReference type="Proteomes" id="UP001500730"/>
    </source>
</evidence>
<keyword evidence="1" id="KW-1133">Transmembrane helix</keyword>
<feature type="transmembrane region" description="Helical" evidence="1">
    <location>
        <begin position="140"/>
        <end position="159"/>
    </location>
</feature>
<keyword evidence="1" id="KW-0472">Membrane</keyword>
<dbReference type="Proteomes" id="UP001500730">
    <property type="component" value="Unassembled WGS sequence"/>
</dbReference>